<feature type="active site" description="Proton acceptor" evidence="8">
    <location>
        <position position="159"/>
    </location>
</feature>
<dbReference type="GO" id="GO:0030687">
    <property type="term" value="C:preribosome, large subunit precursor"/>
    <property type="evidence" value="ECO:0007669"/>
    <property type="project" value="TreeGrafter"/>
</dbReference>
<evidence type="ECO:0000256" key="7">
    <source>
        <dbReference type="ARBA" id="ARBA00023242"/>
    </source>
</evidence>
<dbReference type="InterPro" id="IPR002877">
    <property type="entry name" value="RNA_MeTrfase_FtsJ_dom"/>
</dbReference>
<evidence type="ECO:0000313" key="13">
    <source>
        <dbReference type="EMBL" id="KAG2175947.1"/>
    </source>
</evidence>
<feature type="region of interest" description="Disordered" evidence="9">
    <location>
        <begin position="788"/>
        <end position="885"/>
    </location>
</feature>
<keyword evidence="5 8" id="KW-0808">Transferase</keyword>
<evidence type="ECO:0000259" key="11">
    <source>
        <dbReference type="Pfam" id="PF07780"/>
    </source>
</evidence>
<dbReference type="EMBL" id="JAEPRA010000014">
    <property type="protein sequence ID" value="KAG2175947.1"/>
    <property type="molecule type" value="Genomic_DNA"/>
</dbReference>
<dbReference type="HAMAP" id="MF_03163">
    <property type="entry name" value="RNA_methyltr_E_SPB1"/>
    <property type="match status" value="1"/>
</dbReference>
<feature type="domain" description="DUF3381" evidence="12">
    <location>
        <begin position="236"/>
        <end position="396"/>
    </location>
</feature>
<dbReference type="InterPro" id="IPR024576">
    <property type="entry name" value="rRNA_MeTfrase_Spb1_DUF3381"/>
</dbReference>
<proteinExistence type="inferred from homology"/>
<dbReference type="InterPro" id="IPR028589">
    <property type="entry name" value="SPB1-like"/>
</dbReference>
<feature type="compositionally biased region" description="Basic residues" evidence="9">
    <location>
        <begin position="870"/>
        <end position="885"/>
    </location>
</feature>
<dbReference type="Pfam" id="PF11861">
    <property type="entry name" value="DUF3381"/>
    <property type="match status" value="1"/>
</dbReference>
<comment type="similarity">
    <text evidence="8">Belongs to the class I-like SAM-binding methyltransferase superfamily. RNA methyltransferase RlmE family. SPB1 subfamily.</text>
</comment>
<dbReference type="HAMAP" id="MF_01547">
    <property type="entry name" value="RNA_methyltr_E"/>
    <property type="match status" value="1"/>
</dbReference>
<evidence type="ECO:0000256" key="2">
    <source>
        <dbReference type="ARBA" id="ARBA00022517"/>
    </source>
</evidence>
<feature type="compositionally biased region" description="Basic and acidic residues" evidence="9">
    <location>
        <begin position="857"/>
        <end position="869"/>
    </location>
</feature>
<keyword evidence="6 8" id="KW-0949">S-adenosyl-L-methionine</keyword>
<keyword evidence="14" id="KW-1185">Reference proteome</keyword>
<comment type="subcellular location">
    <subcellularLocation>
        <location evidence="1 8">Nucleus</location>
        <location evidence="1 8">Nucleolus</location>
    </subcellularLocation>
</comment>
<evidence type="ECO:0000256" key="4">
    <source>
        <dbReference type="ARBA" id="ARBA00022603"/>
    </source>
</evidence>
<dbReference type="OrthoDB" id="1287559at2759"/>
<feature type="compositionally biased region" description="Basic and acidic residues" evidence="9">
    <location>
        <begin position="679"/>
        <end position="690"/>
    </location>
</feature>
<dbReference type="Pfam" id="PF07780">
    <property type="entry name" value="Spb1_C"/>
    <property type="match status" value="1"/>
</dbReference>
<keyword evidence="2 8" id="KW-0690">Ribosome biogenesis</keyword>
<feature type="binding site" evidence="8">
    <location>
        <position position="60"/>
    </location>
    <ligand>
        <name>S-adenosyl-L-methionine</name>
        <dbReference type="ChEBI" id="CHEBI:59789"/>
    </ligand>
</feature>
<feature type="binding site" evidence="8">
    <location>
        <position position="119"/>
    </location>
    <ligand>
        <name>S-adenosyl-L-methionine</name>
        <dbReference type="ChEBI" id="CHEBI:59789"/>
    </ligand>
</feature>
<dbReference type="GO" id="GO:0005730">
    <property type="term" value="C:nucleolus"/>
    <property type="evidence" value="ECO:0007669"/>
    <property type="project" value="UniProtKB-SubCell"/>
</dbReference>
<organism evidence="13 14">
    <name type="scientific">Umbelopsis vinacea</name>
    <dbReference type="NCBI Taxonomy" id="44442"/>
    <lineage>
        <taxon>Eukaryota</taxon>
        <taxon>Fungi</taxon>
        <taxon>Fungi incertae sedis</taxon>
        <taxon>Mucoromycota</taxon>
        <taxon>Mucoromycotina</taxon>
        <taxon>Umbelopsidomycetes</taxon>
        <taxon>Umbelopsidales</taxon>
        <taxon>Umbelopsidaceae</taxon>
        <taxon>Umbelopsis</taxon>
    </lineage>
</organism>
<feature type="region of interest" description="Disordered" evidence="9">
    <location>
        <begin position="517"/>
        <end position="572"/>
    </location>
</feature>
<feature type="compositionally biased region" description="Basic and acidic residues" evidence="9">
    <location>
        <begin position="790"/>
        <end position="801"/>
    </location>
</feature>
<feature type="binding site" evidence="8">
    <location>
        <position position="58"/>
    </location>
    <ligand>
        <name>S-adenosyl-L-methionine</name>
        <dbReference type="ChEBI" id="CHEBI:59789"/>
    </ligand>
</feature>
<feature type="binding site" evidence="8">
    <location>
        <position position="78"/>
    </location>
    <ligand>
        <name>S-adenosyl-L-methionine</name>
        <dbReference type="ChEBI" id="CHEBI:59789"/>
    </ligand>
</feature>
<protein>
    <recommendedName>
        <fullName evidence="15">AdoMet-dependent rRNA methyltransferase SPB1</fullName>
    </recommendedName>
</protein>
<evidence type="ECO:0000256" key="5">
    <source>
        <dbReference type="ARBA" id="ARBA00022679"/>
    </source>
</evidence>
<comment type="caution">
    <text evidence="13">The sequence shown here is derived from an EMBL/GenBank/DDBJ whole genome shotgun (WGS) entry which is preliminary data.</text>
</comment>
<evidence type="ECO:0000256" key="9">
    <source>
        <dbReference type="SAM" id="MobiDB-lite"/>
    </source>
</evidence>
<dbReference type="SUPFAM" id="SSF53335">
    <property type="entry name" value="S-adenosyl-L-methionine-dependent methyltransferases"/>
    <property type="match status" value="1"/>
</dbReference>
<keyword evidence="4 8" id="KW-0489">Methyltransferase</keyword>
<evidence type="ECO:0000313" key="14">
    <source>
        <dbReference type="Proteomes" id="UP000612746"/>
    </source>
</evidence>
<evidence type="ECO:0000259" key="12">
    <source>
        <dbReference type="Pfam" id="PF11861"/>
    </source>
</evidence>
<dbReference type="Pfam" id="PF01728">
    <property type="entry name" value="FtsJ"/>
    <property type="match status" value="1"/>
</dbReference>
<dbReference type="GO" id="GO:0008650">
    <property type="term" value="F:rRNA (uridine-2'-O-)-methyltransferase activity"/>
    <property type="evidence" value="ECO:0007669"/>
    <property type="project" value="TreeGrafter"/>
</dbReference>
<dbReference type="PANTHER" id="PTHR10920:SF13">
    <property type="entry name" value="PRE-RRNA 2'-O-RIBOSE RNA METHYLTRANSFERASE FTSJ3"/>
    <property type="match status" value="1"/>
</dbReference>
<dbReference type="InterPro" id="IPR012920">
    <property type="entry name" value="rRNA_MeTfrase_SPB1-like_C"/>
</dbReference>
<feature type="compositionally biased region" description="Acidic residues" evidence="9">
    <location>
        <begin position="652"/>
        <end position="662"/>
    </location>
</feature>
<feature type="binding site" evidence="8">
    <location>
        <position position="94"/>
    </location>
    <ligand>
        <name>S-adenosyl-L-methionine</name>
        <dbReference type="ChEBI" id="CHEBI:59789"/>
    </ligand>
</feature>
<feature type="domain" description="Ribosomal RNA methyltransferase FtsJ" evidence="10">
    <location>
        <begin position="26"/>
        <end position="202"/>
    </location>
</feature>
<feature type="compositionally biased region" description="Acidic residues" evidence="9">
    <location>
        <begin position="669"/>
        <end position="678"/>
    </location>
</feature>
<keyword evidence="7 8" id="KW-0539">Nucleus</keyword>
<dbReference type="PANTHER" id="PTHR10920">
    <property type="entry name" value="RIBOSOMAL RNA METHYLTRANSFERASE"/>
    <property type="match status" value="1"/>
</dbReference>
<keyword evidence="3 8" id="KW-0698">rRNA processing</keyword>
<reference evidence="13" key="1">
    <citation type="submission" date="2020-12" db="EMBL/GenBank/DDBJ databases">
        <title>Metabolic potential, ecology and presence of endohyphal bacteria is reflected in genomic diversity of Mucoromycotina.</title>
        <authorList>
            <person name="Muszewska A."/>
            <person name="Okrasinska A."/>
            <person name="Steczkiewicz K."/>
            <person name="Drgas O."/>
            <person name="Orlowska M."/>
            <person name="Perlinska-Lenart U."/>
            <person name="Aleksandrzak-Piekarczyk T."/>
            <person name="Szatraj K."/>
            <person name="Zielenkiewicz U."/>
            <person name="Pilsyk S."/>
            <person name="Malc E."/>
            <person name="Mieczkowski P."/>
            <person name="Kruszewska J.S."/>
            <person name="Biernat P."/>
            <person name="Pawlowska J."/>
        </authorList>
    </citation>
    <scope>NUCLEOTIDE SEQUENCE</scope>
    <source>
        <strain evidence="13">WA0000051536</strain>
    </source>
</reference>
<sequence>MPQKRDKKSSKGRLDKYYYLAKEQGYRARSAFKLVQLNKKYGFLEKSRVLIDLCAAPGGWLQVASKYMPQSSLIIGVDLAPIKPIPNIVTFQDDITTDKCRQNLRQEMKTWKADVVLHDGAPNVGTAWTQDAFSQSELVLMSLKLATEFLNKGGTFVTKVFRSKDYNNLIWVFQQLFRKVEATKPPSSRNVSAEIFVVCQDYIAPKKLDPRFLDAKAVFAELEQEEKSKQVDIFHPEKRKRHREGYEDGNYTMHKKVDIMEFITAQDPILVLGSYNQFVFESDESKVLRLVTNPYCNTRLLKHDSTTEDIKINVEDLKVLGKKDFKQLLKWRSSIREERKMDSKAEKAKVETAEVEPVDDDEIIEAELANLTKEEAGRVKRARRKANEKRAKTLQRMQLNMVVPADIGMEQEGPSGHQSLFGLSKISKAGALQEVIKGDMTAVDNLESFDDDMDYHVDSVQTKIRDPDEYVDSDDGDFELEEQLEAMYENYIERQSERDAKYKVKKMRAKENEWKGFDANKDSDDEDEGMDSETGERRKDKDDDFSDDSDSESDEEPIPTLPKKKSKNPLLVDLSNEEAEMKMITKTGLTKKAAMFFDQDAFKGIEGIDLDGDDDDEEEEEDEDMAELDEESDQEAQTVPSLNGKKRKAEEPLEEDDEESDFEIVAGAPEDDLSQDEAWDGKEDKKSKDVRKAQEIGLITAEAMTLARQLANKEKTKQDLIDEGFTKEAFRDKRALPQWFLDDEDRHNQVNIPVTKEAIQAVREKLKALDARPIKKIAEAKARKKFKANQRLEKAKKKATDIADNQDMSEKEKATSIGKLLQRATKARPKKEVKVVVAKGSNRGVQGRPKGVKGRYKMVDSRMKKETRALKRIAKKNKKNGGRKK</sequence>
<gene>
    <name evidence="13" type="ORF">INT44_000425</name>
</gene>
<evidence type="ECO:0000259" key="10">
    <source>
        <dbReference type="Pfam" id="PF01728"/>
    </source>
</evidence>
<dbReference type="GO" id="GO:0000466">
    <property type="term" value="P:maturation of 5.8S rRNA from tricistronic rRNA transcript (SSU-rRNA, 5.8S rRNA, LSU-rRNA)"/>
    <property type="evidence" value="ECO:0007669"/>
    <property type="project" value="TreeGrafter"/>
</dbReference>
<evidence type="ECO:0000256" key="1">
    <source>
        <dbReference type="ARBA" id="ARBA00004604"/>
    </source>
</evidence>
<evidence type="ECO:0000256" key="8">
    <source>
        <dbReference type="HAMAP-Rule" id="MF_03163"/>
    </source>
</evidence>
<dbReference type="InterPro" id="IPR015507">
    <property type="entry name" value="rRNA-MeTfrase_E"/>
</dbReference>
<feature type="compositionally biased region" description="Acidic residues" evidence="9">
    <location>
        <begin position="608"/>
        <end position="634"/>
    </location>
</feature>
<dbReference type="GO" id="GO:0000463">
    <property type="term" value="P:maturation of LSU-rRNA from tricistronic rRNA transcript (SSU-rRNA, 5.8S rRNA, LSU-rRNA)"/>
    <property type="evidence" value="ECO:0007669"/>
    <property type="project" value="TreeGrafter"/>
</dbReference>
<feature type="domain" description="Ribosomal RNA methyltransferase SPB1-like C-terminal" evidence="11">
    <location>
        <begin position="656"/>
        <end position="875"/>
    </location>
</feature>
<feature type="region of interest" description="Disordered" evidence="9">
    <location>
        <begin position="606"/>
        <end position="690"/>
    </location>
</feature>
<feature type="compositionally biased region" description="Acidic residues" evidence="9">
    <location>
        <begin position="543"/>
        <end position="557"/>
    </location>
</feature>
<feature type="compositionally biased region" description="Acidic residues" evidence="9">
    <location>
        <begin position="523"/>
        <end position="533"/>
    </location>
</feature>
<evidence type="ECO:0000256" key="6">
    <source>
        <dbReference type="ARBA" id="ARBA00022691"/>
    </source>
</evidence>
<accession>A0A8H7PKY1</accession>
<evidence type="ECO:0008006" key="15">
    <source>
        <dbReference type="Google" id="ProtNLM"/>
    </source>
</evidence>
<name>A0A8H7PKY1_9FUNG</name>
<dbReference type="Proteomes" id="UP000612746">
    <property type="component" value="Unassembled WGS sequence"/>
</dbReference>
<evidence type="ECO:0000256" key="3">
    <source>
        <dbReference type="ARBA" id="ARBA00022552"/>
    </source>
</evidence>
<dbReference type="Gene3D" id="3.40.50.150">
    <property type="entry name" value="Vaccinia Virus protein VP39"/>
    <property type="match status" value="1"/>
</dbReference>
<dbReference type="FunFam" id="3.40.50.150:FF:000004">
    <property type="entry name" value="AdoMet-dependent rRNA methyltransferase SPB1"/>
    <property type="match status" value="1"/>
</dbReference>
<dbReference type="AlphaFoldDB" id="A0A8H7PKY1"/>
<dbReference type="InterPro" id="IPR029063">
    <property type="entry name" value="SAM-dependent_MTases_sf"/>
</dbReference>
<dbReference type="InterPro" id="IPR050082">
    <property type="entry name" value="RNA_methyltr_RlmE"/>
</dbReference>
<dbReference type="GO" id="GO:0016435">
    <property type="term" value="F:rRNA (guanine) methyltransferase activity"/>
    <property type="evidence" value="ECO:0007669"/>
    <property type="project" value="TreeGrafter"/>
</dbReference>